<comment type="caution">
    <text evidence="8">The sequence shown here is derived from an EMBL/GenBank/DDBJ whole genome shotgun (WGS) entry which is preliminary data.</text>
</comment>
<dbReference type="OMA" id="IRFVYAF"/>
<feature type="compositionally biased region" description="Polar residues" evidence="7">
    <location>
        <begin position="527"/>
        <end position="545"/>
    </location>
</feature>
<keyword evidence="2 5" id="KW-0217">Developmental protein</keyword>
<keyword evidence="6" id="KW-0175">Coiled coil</keyword>
<dbReference type="Gramene" id="PSS10174">
    <property type="protein sequence ID" value="PSS10174"/>
    <property type="gene ID" value="CEY00_Acc17223"/>
</dbReference>
<organism evidence="8 9">
    <name type="scientific">Actinidia chinensis var. chinensis</name>
    <name type="common">Chinese soft-hair kiwi</name>
    <dbReference type="NCBI Taxonomy" id="1590841"/>
    <lineage>
        <taxon>Eukaryota</taxon>
        <taxon>Viridiplantae</taxon>
        <taxon>Streptophyta</taxon>
        <taxon>Embryophyta</taxon>
        <taxon>Tracheophyta</taxon>
        <taxon>Spermatophyta</taxon>
        <taxon>Magnoliopsida</taxon>
        <taxon>eudicotyledons</taxon>
        <taxon>Gunneridae</taxon>
        <taxon>Pentapetalae</taxon>
        <taxon>asterids</taxon>
        <taxon>Ericales</taxon>
        <taxon>Actinidiaceae</taxon>
        <taxon>Actinidia</taxon>
    </lineage>
</organism>
<evidence type="ECO:0000256" key="3">
    <source>
        <dbReference type="ARBA" id="ARBA00022782"/>
    </source>
</evidence>
<dbReference type="InParanoid" id="A0A2R6QL88"/>
<protein>
    <recommendedName>
        <fullName evidence="5">FRIGIDA-like protein</fullName>
    </recommendedName>
</protein>
<keyword evidence="3 5" id="KW-0221">Differentiation</keyword>
<accession>A0A2R6QL88</accession>
<dbReference type="PANTHER" id="PTHR31791:SF47">
    <property type="entry name" value="INACTIVE FRIGIDA-LIKE PROTEIN 2"/>
    <property type="match status" value="1"/>
</dbReference>
<feature type="compositionally biased region" description="Polar residues" evidence="7">
    <location>
        <begin position="473"/>
        <end position="502"/>
    </location>
</feature>
<evidence type="ECO:0000256" key="4">
    <source>
        <dbReference type="ARBA" id="ARBA00023089"/>
    </source>
</evidence>
<evidence type="ECO:0000313" key="9">
    <source>
        <dbReference type="Proteomes" id="UP000241394"/>
    </source>
</evidence>
<dbReference type="InterPro" id="IPR012474">
    <property type="entry name" value="Frigida"/>
</dbReference>
<dbReference type="GO" id="GO:0009908">
    <property type="term" value="P:flower development"/>
    <property type="evidence" value="ECO:0007669"/>
    <property type="project" value="UniProtKB-KW"/>
</dbReference>
<dbReference type="Proteomes" id="UP000241394">
    <property type="component" value="Chromosome LG15"/>
</dbReference>
<evidence type="ECO:0000313" key="8">
    <source>
        <dbReference type="EMBL" id="PSS10174.1"/>
    </source>
</evidence>
<reference evidence="8 9" key="1">
    <citation type="submission" date="2017-07" db="EMBL/GenBank/DDBJ databases">
        <title>An improved, manually edited Actinidia chinensis var. chinensis (kiwifruit) genome highlights the challenges associated with draft genomes and gene prediction in plants.</title>
        <authorList>
            <person name="Pilkington S."/>
            <person name="Crowhurst R."/>
            <person name="Hilario E."/>
            <person name="Nardozza S."/>
            <person name="Fraser L."/>
            <person name="Peng Y."/>
            <person name="Gunaseelan K."/>
            <person name="Simpson R."/>
            <person name="Tahir J."/>
            <person name="Deroles S."/>
            <person name="Templeton K."/>
            <person name="Luo Z."/>
            <person name="Davy M."/>
            <person name="Cheng C."/>
            <person name="Mcneilage M."/>
            <person name="Scaglione D."/>
            <person name="Liu Y."/>
            <person name="Zhang Q."/>
            <person name="Datson P."/>
            <person name="De Silva N."/>
            <person name="Gardiner S."/>
            <person name="Bassett H."/>
            <person name="Chagne D."/>
            <person name="Mccallum J."/>
            <person name="Dzierzon H."/>
            <person name="Deng C."/>
            <person name="Wang Y.-Y."/>
            <person name="Barron N."/>
            <person name="Manako K."/>
            <person name="Bowen J."/>
            <person name="Foster T."/>
            <person name="Erridge Z."/>
            <person name="Tiffin H."/>
            <person name="Waite C."/>
            <person name="Davies K."/>
            <person name="Grierson E."/>
            <person name="Laing W."/>
            <person name="Kirk R."/>
            <person name="Chen X."/>
            <person name="Wood M."/>
            <person name="Montefiori M."/>
            <person name="Brummell D."/>
            <person name="Schwinn K."/>
            <person name="Catanach A."/>
            <person name="Fullerton C."/>
            <person name="Li D."/>
            <person name="Meiyalaghan S."/>
            <person name="Nieuwenhuizen N."/>
            <person name="Read N."/>
            <person name="Prakash R."/>
            <person name="Hunter D."/>
            <person name="Zhang H."/>
            <person name="Mckenzie M."/>
            <person name="Knabel M."/>
            <person name="Harris A."/>
            <person name="Allan A."/>
            <person name="Chen A."/>
            <person name="Janssen B."/>
            <person name="Plunkett B."/>
            <person name="Dwamena C."/>
            <person name="Voogd C."/>
            <person name="Leif D."/>
            <person name="Lafferty D."/>
            <person name="Souleyre E."/>
            <person name="Varkonyi-Gasic E."/>
            <person name="Gambi F."/>
            <person name="Hanley J."/>
            <person name="Yao J.-L."/>
            <person name="Cheung J."/>
            <person name="David K."/>
            <person name="Warren B."/>
            <person name="Marsh K."/>
            <person name="Snowden K."/>
            <person name="Lin-Wang K."/>
            <person name="Brian L."/>
            <person name="Martinez-Sanchez M."/>
            <person name="Wang M."/>
            <person name="Ileperuma N."/>
            <person name="Macnee N."/>
            <person name="Campin R."/>
            <person name="Mcatee P."/>
            <person name="Drummond R."/>
            <person name="Espley R."/>
            <person name="Ireland H."/>
            <person name="Wu R."/>
            <person name="Atkinson R."/>
            <person name="Karunairetnam S."/>
            <person name="Bulley S."/>
            <person name="Chunkath S."/>
            <person name="Hanley Z."/>
            <person name="Storey R."/>
            <person name="Thrimawithana A."/>
            <person name="Thomson S."/>
            <person name="David C."/>
            <person name="Testolin R."/>
        </authorList>
    </citation>
    <scope>NUCLEOTIDE SEQUENCE [LARGE SCALE GENOMIC DNA]</scope>
    <source>
        <strain evidence="9">cv. Red5</strain>
        <tissue evidence="8">Young leaf</tissue>
    </source>
</reference>
<evidence type="ECO:0000256" key="5">
    <source>
        <dbReference type="RuleBase" id="RU364012"/>
    </source>
</evidence>
<feature type="region of interest" description="Disordered" evidence="7">
    <location>
        <begin position="473"/>
        <end position="549"/>
    </location>
</feature>
<dbReference type="FunCoup" id="A0A2R6QL88">
    <property type="interactions" value="17"/>
</dbReference>
<keyword evidence="4 5" id="KW-0287">Flowering</keyword>
<evidence type="ECO:0000256" key="7">
    <source>
        <dbReference type="SAM" id="MobiDB-lite"/>
    </source>
</evidence>
<proteinExistence type="inferred from homology"/>
<name>A0A2R6QL88_ACTCC</name>
<feature type="coiled-coil region" evidence="6">
    <location>
        <begin position="54"/>
        <end position="126"/>
    </location>
</feature>
<evidence type="ECO:0000256" key="6">
    <source>
        <dbReference type="SAM" id="Coils"/>
    </source>
</evidence>
<dbReference type="Pfam" id="PF07899">
    <property type="entry name" value="Frigida"/>
    <property type="match status" value="1"/>
</dbReference>
<sequence>MASMEKMYADLKLAESMKGCLRKAFEHSLRLLTLQCDDVDEHFDSMRRFIVQRLEEIESRERKLEGRSKEVDSKEESIGKRFKEVESREKRIEEQLRELDCKGKELDSVRETIERCVREIESREKQLGERSKGIDLKEKKFLAIQKSMEGQRKEIELRNKAHAERVKQLELREAQCSGSFVHSKVKVETEEFSGKDDGNESLDASLTFSITMDGRLLQIFLNEHVGDHESMRVEVFRALKMSKNPAKLVLDAVQGFYPPHLKNGDKEYEVSAIRRSCTLVLGQMMRVSRHIEPSVKEAAKRLAVDWKGKLKVEGENSLEVLGFLQLVGAYELLSDFDSGEIFKLFDRVAQHREAPELCLALGFADRVPDFVQVLIKRRQNLAAIRFIHTFDLIGKFPPVPILEDYLNYWKNIADNTCKREKLTRAQVEIGKKCILALRAVMKCVDDHNLQIEHPPKNLETCINLLTEKANSRCVAQSNPKSQQQPHNSEKNSGTPVVSTHKVQQQQQQNGNKRPRAAVSEGTRNDSTDIASKSHLIQSPNWNRGGTFSGEGTPHYVRPIDHYDLAAFSPVDPHRSSYPDRSIPFFVRDAPRERFYYDEPVSYRGPMDTIRDPGYYYDRPPPYGCPRDAPREQPCFCNSPPPFRSTIFP</sequence>
<reference evidence="9" key="2">
    <citation type="journal article" date="2018" name="BMC Genomics">
        <title>A manually annotated Actinidia chinensis var. chinensis (kiwifruit) genome highlights the challenges associated with draft genomes and gene prediction in plants.</title>
        <authorList>
            <person name="Pilkington S.M."/>
            <person name="Crowhurst R."/>
            <person name="Hilario E."/>
            <person name="Nardozza S."/>
            <person name="Fraser L."/>
            <person name="Peng Y."/>
            <person name="Gunaseelan K."/>
            <person name="Simpson R."/>
            <person name="Tahir J."/>
            <person name="Deroles S.C."/>
            <person name="Templeton K."/>
            <person name="Luo Z."/>
            <person name="Davy M."/>
            <person name="Cheng C."/>
            <person name="McNeilage M."/>
            <person name="Scaglione D."/>
            <person name="Liu Y."/>
            <person name="Zhang Q."/>
            <person name="Datson P."/>
            <person name="De Silva N."/>
            <person name="Gardiner S.E."/>
            <person name="Bassett H."/>
            <person name="Chagne D."/>
            <person name="McCallum J."/>
            <person name="Dzierzon H."/>
            <person name="Deng C."/>
            <person name="Wang Y.Y."/>
            <person name="Barron L."/>
            <person name="Manako K."/>
            <person name="Bowen J."/>
            <person name="Foster T.M."/>
            <person name="Erridge Z.A."/>
            <person name="Tiffin H."/>
            <person name="Waite C.N."/>
            <person name="Davies K.M."/>
            <person name="Grierson E.P."/>
            <person name="Laing W.A."/>
            <person name="Kirk R."/>
            <person name="Chen X."/>
            <person name="Wood M."/>
            <person name="Montefiori M."/>
            <person name="Brummell D.A."/>
            <person name="Schwinn K.E."/>
            <person name="Catanach A."/>
            <person name="Fullerton C."/>
            <person name="Li D."/>
            <person name="Meiyalaghan S."/>
            <person name="Nieuwenhuizen N."/>
            <person name="Read N."/>
            <person name="Prakash R."/>
            <person name="Hunter D."/>
            <person name="Zhang H."/>
            <person name="McKenzie M."/>
            <person name="Knabel M."/>
            <person name="Harris A."/>
            <person name="Allan A.C."/>
            <person name="Gleave A."/>
            <person name="Chen A."/>
            <person name="Janssen B.J."/>
            <person name="Plunkett B."/>
            <person name="Ampomah-Dwamena C."/>
            <person name="Voogd C."/>
            <person name="Leif D."/>
            <person name="Lafferty D."/>
            <person name="Souleyre E.J.F."/>
            <person name="Varkonyi-Gasic E."/>
            <person name="Gambi F."/>
            <person name="Hanley J."/>
            <person name="Yao J.L."/>
            <person name="Cheung J."/>
            <person name="David K.M."/>
            <person name="Warren B."/>
            <person name="Marsh K."/>
            <person name="Snowden K.C."/>
            <person name="Lin-Wang K."/>
            <person name="Brian L."/>
            <person name="Martinez-Sanchez M."/>
            <person name="Wang M."/>
            <person name="Ileperuma N."/>
            <person name="Macnee N."/>
            <person name="Campin R."/>
            <person name="McAtee P."/>
            <person name="Drummond R.S.M."/>
            <person name="Espley R.V."/>
            <person name="Ireland H.S."/>
            <person name="Wu R."/>
            <person name="Atkinson R.G."/>
            <person name="Karunairetnam S."/>
            <person name="Bulley S."/>
            <person name="Chunkath S."/>
            <person name="Hanley Z."/>
            <person name="Storey R."/>
            <person name="Thrimawithana A.H."/>
            <person name="Thomson S."/>
            <person name="David C."/>
            <person name="Testolin R."/>
            <person name="Huang H."/>
            <person name="Hellens R.P."/>
            <person name="Schaffer R.J."/>
        </authorList>
    </citation>
    <scope>NUCLEOTIDE SEQUENCE [LARGE SCALE GENOMIC DNA]</scope>
    <source>
        <strain evidence="9">cv. Red5</strain>
    </source>
</reference>
<dbReference type="OrthoDB" id="1166041at2759"/>
<evidence type="ECO:0000256" key="2">
    <source>
        <dbReference type="ARBA" id="ARBA00022473"/>
    </source>
</evidence>
<comment type="similarity">
    <text evidence="1 5">Belongs to the Frigida family.</text>
</comment>
<dbReference type="EMBL" id="NKQK01000015">
    <property type="protein sequence ID" value="PSS10174.1"/>
    <property type="molecule type" value="Genomic_DNA"/>
</dbReference>
<dbReference type="AlphaFoldDB" id="A0A2R6QL88"/>
<dbReference type="GO" id="GO:0030154">
    <property type="term" value="P:cell differentiation"/>
    <property type="evidence" value="ECO:0007669"/>
    <property type="project" value="UniProtKB-KW"/>
</dbReference>
<evidence type="ECO:0000256" key="1">
    <source>
        <dbReference type="ARBA" id="ARBA00008956"/>
    </source>
</evidence>
<gene>
    <name evidence="8" type="ORF">CEY00_Acc17223</name>
</gene>
<dbReference type="STRING" id="1590841.A0A2R6QL88"/>
<dbReference type="PANTHER" id="PTHR31791">
    <property type="entry name" value="FRIGIDA-LIKE PROTEIN 3-RELATED"/>
    <property type="match status" value="1"/>
</dbReference>
<keyword evidence="9" id="KW-1185">Reference proteome</keyword>